<proteinExistence type="predicted"/>
<sequence>MAQAGDSRVRDAHAKPIKDVADMLQIGNLRRSASEWVGPCPRPGCGGRDRFSLSTRKNLFNCRICGAKGDQIALVQHVLGLDFLAALDWLCGPRPELTPEQRAERERTEAQNAARRAAEAEKYRRRAIARAREIWQQGVAAEDTPVRHYLDRRGITRTLLPRLPVCLRFHPALPYMVERGPRDYAELHRGPAMLAAVQGPDGKFIGVHRTWIDLSQPKGKLVIAHPDTGEVLPSKKMEGTKKGGAIRLKPGARIPALVMAEGIETTFSAMVSGAMPDAAFWAGVDLGNMAGARMLGRGQKYAGIPDLTDAEAFVPPDWVRDLVFIQDGDSEPRLTRAKLLAGLRRAKATRPGLRARIVPVPEGMDLNDVLLRGVPKDFEERGME</sequence>
<keyword evidence="3" id="KW-1185">Reference proteome</keyword>
<dbReference type="InterPro" id="IPR055570">
    <property type="entry name" value="DUF7146"/>
</dbReference>
<feature type="domain" description="Zinc finger CHC2-type" evidence="1">
    <location>
        <begin position="36"/>
        <end position="91"/>
    </location>
</feature>
<dbReference type="Proteomes" id="UP001652542">
    <property type="component" value="Unassembled WGS sequence"/>
</dbReference>
<evidence type="ECO:0000313" key="3">
    <source>
        <dbReference type="Proteomes" id="UP001652542"/>
    </source>
</evidence>
<dbReference type="SMART" id="SM00400">
    <property type="entry name" value="ZnF_CHCC"/>
    <property type="match status" value="1"/>
</dbReference>
<reference evidence="2 3" key="1">
    <citation type="submission" date="2022-10" db="EMBL/GenBank/DDBJ databases">
        <title>Defluviimonas sp. nov., isolated from ocean surface water.</title>
        <authorList>
            <person name="He W."/>
            <person name="Wang L."/>
            <person name="Zhang D.-F."/>
        </authorList>
    </citation>
    <scope>NUCLEOTIDE SEQUENCE [LARGE SCALE GENOMIC DNA]</scope>
    <source>
        <strain evidence="2 3">WL0002</strain>
    </source>
</reference>
<name>A0ABT2ZHP3_9RHOB</name>
<dbReference type="EMBL" id="JAOWKY010000008">
    <property type="protein sequence ID" value="MCV2870649.1"/>
    <property type="molecule type" value="Genomic_DNA"/>
</dbReference>
<evidence type="ECO:0000259" key="1">
    <source>
        <dbReference type="SMART" id="SM00400"/>
    </source>
</evidence>
<dbReference type="CDD" id="cd20335">
    <property type="entry name" value="BRcat_RBR"/>
    <property type="match status" value="1"/>
</dbReference>
<comment type="caution">
    <text evidence="2">The sequence shown here is derived from an EMBL/GenBank/DDBJ whole genome shotgun (WGS) entry which is preliminary data.</text>
</comment>
<dbReference type="Gene3D" id="3.90.580.10">
    <property type="entry name" value="Zinc finger, CHC2-type domain"/>
    <property type="match status" value="1"/>
</dbReference>
<organism evidence="2 3">
    <name type="scientific">Albidovulum marisflavi</name>
    <dbReference type="NCBI Taxonomy" id="2984159"/>
    <lineage>
        <taxon>Bacteria</taxon>
        <taxon>Pseudomonadati</taxon>
        <taxon>Pseudomonadota</taxon>
        <taxon>Alphaproteobacteria</taxon>
        <taxon>Rhodobacterales</taxon>
        <taxon>Paracoccaceae</taxon>
        <taxon>Albidovulum</taxon>
    </lineage>
</organism>
<protein>
    <submittedName>
        <fullName evidence="2">CHC2 zinc finger domain-containing protein</fullName>
    </submittedName>
</protein>
<dbReference type="Pfam" id="PF01807">
    <property type="entry name" value="Zn_ribbon_DnaG"/>
    <property type="match status" value="1"/>
</dbReference>
<dbReference type="Pfam" id="PF23639">
    <property type="entry name" value="DUF7146"/>
    <property type="match status" value="1"/>
</dbReference>
<gene>
    <name evidence="2" type="ORF">OEW28_18710</name>
</gene>
<dbReference type="SUPFAM" id="SSF57783">
    <property type="entry name" value="Zinc beta-ribbon"/>
    <property type="match status" value="1"/>
</dbReference>
<accession>A0ABT2ZHP3</accession>
<dbReference type="RefSeq" id="WP_263736327.1">
    <property type="nucleotide sequence ID" value="NZ_JAOWKY010000008.1"/>
</dbReference>
<dbReference type="InterPro" id="IPR002694">
    <property type="entry name" value="Znf_CHC2"/>
</dbReference>
<evidence type="ECO:0000313" key="2">
    <source>
        <dbReference type="EMBL" id="MCV2870649.1"/>
    </source>
</evidence>
<dbReference type="InterPro" id="IPR036977">
    <property type="entry name" value="DNA_primase_Znf_CHC2"/>
</dbReference>